<evidence type="ECO:0000313" key="2">
    <source>
        <dbReference type="EMBL" id="KNZ52414.1"/>
    </source>
</evidence>
<gene>
    <name evidence="2" type="ORF">VP01_3585g1</name>
</gene>
<reference evidence="2 3" key="1">
    <citation type="submission" date="2015-08" db="EMBL/GenBank/DDBJ databases">
        <title>Next Generation Sequencing and Analysis of the Genome of Puccinia sorghi L Schw, the Causal Agent of Maize Common Rust.</title>
        <authorList>
            <person name="Rochi L."/>
            <person name="Burguener G."/>
            <person name="Darino M."/>
            <person name="Turjanski A."/>
            <person name="Kreff E."/>
            <person name="Dieguez M.J."/>
            <person name="Sacco F."/>
        </authorList>
    </citation>
    <scope>NUCLEOTIDE SEQUENCE [LARGE SCALE GENOMIC DNA]</scope>
    <source>
        <strain evidence="2 3">RO10H11247</strain>
    </source>
</reference>
<protein>
    <submittedName>
        <fullName evidence="2">Uncharacterized protein</fullName>
    </submittedName>
</protein>
<dbReference type="AlphaFoldDB" id="A0A0L6UVA4"/>
<evidence type="ECO:0000256" key="1">
    <source>
        <dbReference type="SAM" id="MobiDB-lite"/>
    </source>
</evidence>
<dbReference type="EMBL" id="LAVV01008596">
    <property type="protein sequence ID" value="KNZ52414.1"/>
    <property type="molecule type" value="Genomic_DNA"/>
</dbReference>
<comment type="caution">
    <text evidence="2">The sequence shown here is derived from an EMBL/GenBank/DDBJ whole genome shotgun (WGS) entry which is preliminary data.</text>
</comment>
<proteinExistence type="predicted"/>
<organism evidence="2 3">
    <name type="scientific">Puccinia sorghi</name>
    <dbReference type="NCBI Taxonomy" id="27349"/>
    <lineage>
        <taxon>Eukaryota</taxon>
        <taxon>Fungi</taxon>
        <taxon>Dikarya</taxon>
        <taxon>Basidiomycota</taxon>
        <taxon>Pucciniomycotina</taxon>
        <taxon>Pucciniomycetes</taxon>
        <taxon>Pucciniales</taxon>
        <taxon>Pucciniaceae</taxon>
        <taxon>Puccinia</taxon>
    </lineage>
</organism>
<keyword evidence="3" id="KW-1185">Reference proteome</keyword>
<evidence type="ECO:0000313" key="3">
    <source>
        <dbReference type="Proteomes" id="UP000037035"/>
    </source>
</evidence>
<dbReference type="VEuPathDB" id="FungiDB:VP01_3585g1"/>
<feature type="region of interest" description="Disordered" evidence="1">
    <location>
        <begin position="86"/>
        <end position="108"/>
    </location>
</feature>
<sequence>MSFLACSKILINPPSQPPNLASNVDVIKVFDDDECNPTKTGSQTLKHSCIWNHLNVSTDGTEAIHQKDKNGNTKKIHGHLLQKHQLSNPRLLKKTKGSSHMDIEAGSKTGKFKPNVSIGLV</sequence>
<dbReference type="Proteomes" id="UP000037035">
    <property type="component" value="Unassembled WGS sequence"/>
</dbReference>
<name>A0A0L6UVA4_9BASI</name>
<accession>A0A0L6UVA4</accession>